<dbReference type="EC" id="4.2.1.59" evidence="9"/>
<dbReference type="Proteomes" id="UP000065641">
    <property type="component" value="Chromosome"/>
</dbReference>
<sequence>MTGDEIGKSDMMNVEEIKEYLPQRYPFLLVDRVVSMELGKSIVAYKNVTVNEPFFNGHFPDYPIMPGVLIIEALAQAAGVLGFKSQEKKPKDGYLYYFVGADQVRLKRPVVPGDRLTLEAEILTSKRGIYKFQCRASVDGELVGEAQIMCAERKREQ</sequence>
<evidence type="ECO:0000256" key="3">
    <source>
        <dbReference type="ARBA" id="ARBA00022490"/>
    </source>
</evidence>
<keyword evidence="7 9" id="KW-0456">Lyase</keyword>
<dbReference type="EMBL" id="CP013189">
    <property type="protein sequence ID" value="ALO46048.1"/>
    <property type="molecule type" value="Genomic_DNA"/>
</dbReference>
<evidence type="ECO:0000256" key="5">
    <source>
        <dbReference type="ARBA" id="ARBA00022556"/>
    </source>
</evidence>
<dbReference type="PANTHER" id="PTHR30272">
    <property type="entry name" value="3-HYDROXYACYL-[ACYL-CARRIER-PROTEIN] DEHYDRATASE"/>
    <property type="match status" value="1"/>
</dbReference>
<dbReference type="GO" id="GO:0019171">
    <property type="term" value="F:(3R)-hydroxyacyl-[acyl-carrier-protein] dehydratase activity"/>
    <property type="evidence" value="ECO:0007669"/>
    <property type="project" value="UniProtKB-EC"/>
</dbReference>
<comment type="catalytic activity">
    <reaction evidence="9">
        <text>a (3R)-hydroxyacyl-[ACP] = a (2E)-enoyl-[ACP] + H2O</text>
        <dbReference type="Rhea" id="RHEA:13097"/>
        <dbReference type="Rhea" id="RHEA-COMP:9925"/>
        <dbReference type="Rhea" id="RHEA-COMP:9945"/>
        <dbReference type="ChEBI" id="CHEBI:15377"/>
        <dbReference type="ChEBI" id="CHEBI:78784"/>
        <dbReference type="ChEBI" id="CHEBI:78827"/>
        <dbReference type="EC" id="4.2.1.59"/>
    </reaction>
</comment>
<comment type="similarity">
    <text evidence="2 9">Belongs to the thioester dehydratase family. FabZ subfamily.</text>
</comment>
<evidence type="ECO:0000256" key="1">
    <source>
        <dbReference type="ARBA" id="ARBA00004496"/>
    </source>
</evidence>
<dbReference type="GO" id="GO:0005737">
    <property type="term" value="C:cytoplasm"/>
    <property type="evidence" value="ECO:0007669"/>
    <property type="project" value="UniProtKB-SubCell"/>
</dbReference>
<name>A0A0S2KCJ3_9GAMM</name>
<protein>
    <recommendedName>
        <fullName evidence="9">3-hydroxyacyl-[acyl-carrier-protein] dehydratase FabZ</fullName>
        <ecNumber evidence="9">4.2.1.59</ecNumber>
    </recommendedName>
    <alternativeName>
        <fullName evidence="9">(3R)-hydroxymyristoyl-[acyl-carrier-protein] dehydratase</fullName>
        <shortName evidence="9">(3R)-hydroxymyristoyl-ACP dehydrase</shortName>
    </alternativeName>
    <alternativeName>
        <fullName evidence="9">Beta-hydroxyacyl-ACP dehydratase</fullName>
    </alternativeName>
</protein>
<dbReference type="PANTHER" id="PTHR30272:SF1">
    <property type="entry name" value="3-HYDROXYACYL-[ACYL-CARRIER-PROTEIN] DEHYDRATASE"/>
    <property type="match status" value="1"/>
</dbReference>
<feature type="active site" evidence="9">
    <location>
        <position position="58"/>
    </location>
</feature>
<dbReference type="NCBIfam" id="TIGR01750">
    <property type="entry name" value="fabZ"/>
    <property type="match status" value="1"/>
</dbReference>
<gene>
    <name evidence="9" type="primary">fabZ</name>
    <name evidence="10" type="ORF">PS2015_1391</name>
</gene>
<dbReference type="HAMAP" id="MF_00406">
    <property type="entry name" value="FabZ"/>
    <property type="match status" value="1"/>
</dbReference>
<dbReference type="Pfam" id="PF07977">
    <property type="entry name" value="FabA"/>
    <property type="match status" value="1"/>
</dbReference>
<dbReference type="FunFam" id="3.10.129.10:FF:000001">
    <property type="entry name" value="3-hydroxyacyl-[acyl-carrier-protein] dehydratase FabZ"/>
    <property type="match status" value="1"/>
</dbReference>
<dbReference type="InterPro" id="IPR010084">
    <property type="entry name" value="FabZ"/>
</dbReference>
<proteinExistence type="inferred from homology"/>
<keyword evidence="6 9" id="KW-0443">Lipid metabolism</keyword>
<evidence type="ECO:0000256" key="2">
    <source>
        <dbReference type="ARBA" id="ARBA00009174"/>
    </source>
</evidence>
<dbReference type="GO" id="GO:0006633">
    <property type="term" value="P:fatty acid biosynthetic process"/>
    <property type="evidence" value="ECO:0007669"/>
    <property type="project" value="UniProtKB-UniRule"/>
</dbReference>
<dbReference type="Gene3D" id="3.10.129.10">
    <property type="entry name" value="Hotdog Thioesterase"/>
    <property type="match status" value="1"/>
</dbReference>
<dbReference type="InterPro" id="IPR029069">
    <property type="entry name" value="HotDog_dom_sf"/>
</dbReference>
<comment type="subcellular location">
    <subcellularLocation>
        <location evidence="1 9">Cytoplasm</location>
    </subcellularLocation>
</comment>
<evidence type="ECO:0000256" key="6">
    <source>
        <dbReference type="ARBA" id="ARBA00023098"/>
    </source>
</evidence>
<evidence type="ECO:0000313" key="10">
    <source>
        <dbReference type="EMBL" id="ALO46048.1"/>
    </source>
</evidence>
<accession>A0A0S2KCJ3</accession>
<dbReference type="AlphaFoldDB" id="A0A0S2KCJ3"/>
<dbReference type="KEGG" id="pspi:PS2015_1391"/>
<dbReference type="PATRIC" id="fig|1249552.3.peg.1395"/>
<keyword evidence="4 9" id="KW-0444">Lipid biosynthesis</keyword>
<evidence type="ECO:0000256" key="7">
    <source>
        <dbReference type="ARBA" id="ARBA00023239"/>
    </source>
</evidence>
<dbReference type="InterPro" id="IPR013114">
    <property type="entry name" value="FabA_FabZ"/>
</dbReference>
<dbReference type="NCBIfam" id="NF000582">
    <property type="entry name" value="PRK00006.1"/>
    <property type="match status" value="1"/>
</dbReference>
<dbReference type="GO" id="GO:0016020">
    <property type="term" value="C:membrane"/>
    <property type="evidence" value="ECO:0007669"/>
    <property type="project" value="GOC"/>
</dbReference>
<keyword evidence="11" id="KW-1185">Reference proteome</keyword>
<dbReference type="GO" id="GO:0009245">
    <property type="term" value="P:lipid A biosynthetic process"/>
    <property type="evidence" value="ECO:0007669"/>
    <property type="project" value="UniProtKB-UniRule"/>
</dbReference>
<organism evidence="10 11">
    <name type="scientific">Pseudohongiella spirulinae</name>
    <dbReference type="NCBI Taxonomy" id="1249552"/>
    <lineage>
        <taxon>Bacteria</taxon>
        <taxon>Pseudomonadati</taxon>
        <taxon>Pseudomonadota</taxon>
        <taxon>Gammaproteobacteria</taxon>
        <taxon>Pseudomonadales</taxon>
        <taxon>Pseudohongiellaceae</taxon>
        <taxon>Pseudohongiella</taxon>
    </lineage>
</organism>
<evidence type="ECO:0000256" key="8">
    <source>
        <dbReference type="ARBA" id="ARBA00025049"/>
    </source>
</evidence>
<evidence type="ECO:0000313" key="11">
    <source>
        <dbReference type="Proteomes" id="UP000065641"/>
    </source>
</evidence>
<evidence type="ECO:0000256" key="9">
    <source>
        <dbReference type="HAMAP-Rule" id="MF_00406"/>
    </source>
</evidence>
<comment type="function">
    <text evidence="8 9">Involved in unsaturated fatty acids biosynthesis. Catalyzes the dehydration of short chain beta-hydroxyacyl-ACPs and long chain saturated and unsaturated beta-hydroxyacyl-ACPs.</text>
</comment>
<keyword evidence="5 9" id="KW-0441">Lipid A biosynthesis</keyword>
<reference evidence="10 11" key="1">
    <citation type="submission" date="2015-11" db="EMBL/GenBank/DDBJ databases">
        <authorList>
            <person name="Zhang Y."/>
            <person name="Guo Z."/>
        </authorList>
    </citation>
    <scope>NUCLEOTIDE SEQUENCE [LARGE SCALE GENOMIC DNA]</scope>
    <source>
        <strain evidence="10 11">KCTC 32221</strain>
    </source>
</reference>
<keyword evidence="3 9" id="KW-0963">Cytoplasm</keyword>
<dbReference type="CDD" id="cd01288">
    <property type="entry name" value="FabZ"/>
    <property type="match status" value="1"/>
</dbReference>
<evidence type="ECO:0000256" key="4">
    <source>
        <dbReference type="ARBA" id="ARBA00022516"/>
    </source>
</evidence>
<dbReference type="SUPFAM" id="SSF54637">
    <property type="entry name" value="Thioesterase/thiol ester dehydrase-isomerase"/>
    <property type="match status" value="1"/>
</dbReference>
<dbReference type="STRING" id="1249552.PS2015_1391"/>